<name>A0A0C3CQP2_9AGAM</name>
<dbReference type="InParanoid" id="A0A0C3CQP2"/>
<dbReference type="AlphaFoldDB" id="A0A0C3CQP2"/>
<dbReference type="HOGENOM" id="CLU_202054_0_0_1"/>
<evidence type="ECO:0000313" key="1">
    <source>
        <dbReference type="EMBL" id="KIM50920.1"/>
    </source>
</evidence>
<dbReference type="Proteomes" id="UP000053989">
    <property type="component" value="Unassembled WGS sequence"/>
</dbReference>
<reference evidence="2" key="2">
    <citation type="submission" date="2015-01" db="EMBL/GenBank/DDBJ databases">
        <title>Evolutionary Origins and Diversification of the Mycorrhizal Mutualists.</title>
        <authorList>
            <consortium name="DOE Joint Genome Institute"/>
            <consortium name="Mycorrhizal Genomics Consortium"/>
            <person name="Kohler A."/>
            <person name="Kuo A."/>
            <person name="Nagy L.G."/>
            <person name="Floudas D."/>
            <person name="Copeland A."/>
            <person name="Barry K.W."/>
            <person name="Cichocki N."/>
            <person name="Veneault-Fourrey C."/>
            <person name="LaButti K."/>
            <person name="Lindquist E.A."/>
            <person name="Lipzen A."/>
            <person name="Lundell T."/>
            <person name="Morin E."/>
            <person name="Murat C."/>
            <person name="Riley R."/>
            <person name="Ohm R."/>
            <person name="Sun H."/>
            <person name="Tunlid A."/>
            <person name="Henrissat B."/>
            <person name="Grigoriev I.V."/>
            <person name="Hibbett D.S."/>
            <person name="Martin F."/>
        </authorList>
    </citation>
    <scope>NUCLEOTIDE SEQUENCE [LARGE SCALE GENOMIC DNA]</scope>
    <source>
        <strain evidence="2">Foug A</strain>
    </source>
</reference>
<dbReference type="STRING" id="1036808.A0A0C3CQP2"/>
<reference evidence="1 2" key="1">
    <citation type="submission" date="2014-04" db="EMBL/GenBank/DDBJ databases">
        <authorList>
            <consortium name="DOE Joint Genome Institute"/>
            <person name="Kuo A."/>
            <person name="Kohler A."/>
            <person name="Nagy L.G."/>
            <person name="Floudas D."/>
            <person name="Copeland A."/>
            <person name="Barry K.W."/>
            <person name="Cichocki N."/>
            <person name="Veneault-Fourrey C."/>
            <person name="LaButti K."/>
            <person name="Lindquist E.A."/>
            <person name="Lipzen A."/>
            <person name="Lundell T."/>
            <person name="Morin E."/>
            <person name="Murat C."/>
            <person name="Sun H."/>
            <person name="Tunlid A."/>
            <person name="Henrissat B."/>
            <person name="Grigoriev I.V."/>
            <person name="Hibbett D.S."/>
            <person name="Martin F."/>
            <person name="Nordberg H.P."/>
            <person name="Cantor M.N."/>
            <person name="Hua S.X."/>
        </authorList>
    </citation>
    <scope>NUCLEOTIDE SEQUENCE [LARGE SCALE GENOMIC DNA]</scope>
    <source>
        <strain evidence="1 2">Foug A</strain>
    </source>
</reference>
<organism evidence="1 2">
    <name type="scientific">Scleroderma citrinum Foug A</name>
    <dbReference type="NCBI Taxonomy" id="1036808"/>
    <lineage>
        <taxon>Eukaryota</taxon>
        <taxon>Fungi</taxon>
        <taxon>Dikarya</taxon>
        <taxon>Basidiomycota</taxon>
        <taxon>Agaricomycotina</taxon>
        <taxon>Agaricomycetes</taxon>
        <taxon>Agaricomycetidae</taxon>
        <taxon>Boletales</taxon>
        <taxon>Sclerodermatineae</taxon>
        <taxon>Sclerodermataceae</taxon>
        <taxon>Scleroderma</taxon>
    </lineage>
</organism>
<evidence type="ECO:0000313" key="2">
    <source>
        <dbReference type="Proteomes" id="UP000053989"/>
    </source>
</evidence>
<keyword evidence="2" id="KW-1185">Reference proteome</keyword>
<gene>
    <name evidence="1" type="ORF">SCLCIDRAFT_1224996</name>
</gene>
<proteinExistence type="predicted"/>
<sequence>MTLAVCNITKAVEDGVEIIPEVDVSSEGVSHLKPFKCSIRPRSAKALELVQQDIQS</sequence>
<dbReference type="EMBL" id="KN822309">
    <property type="protein sequence ID" value="KIM50920.1"/>
    <property type="molecule type" value="Genomic_DNA"/>
</dbReference>
<protein>
    <submittedName>
        <fullName evidence="1">Uncharacterized protein</fullName>
    </submittedName>
</protein>
<dbReference type="OrthoDB" id="2789670at2759"/>
<accession>A0A0C3CQP2</accession>